<keyword evidence="6 13" id="KW-1133">Transmembrane helix</keyword>
<keyword evidence="7 12" id="KW-0560">Oxidoreductase</keyword>
<dbReference type="PRINTS" id="PR00385">
    <property type="entry name" value="P450"/>
</dbReference>
<feature type="transmembrane region" description="Helical" evidence="13">
    <location>
        <begin position="12"/>
        <end position="34"/>
    </location>
</feature>
<evidence type="ECO:0000256" key="9">
    <source>
        <dbReference type="ARBA" id="ARBA00023033"/>
    </source>
</evidence>
<evidence type="ECO:0000256" key="3">
    <source>
        <dbReference type="ARBA" id="ARBA00022617"/>
    </source>
</evidence>
<keyword evidence="8 11" id="KW-0408">Iron</keyword>
<dbReference type="InterPro" id="IPR050665">
    <property type="entry name" value="Cytochrome_P450_Monooxygen"/>
</dbReference>
<dbReference type="CDD" id="cd20639">
    <property type="entry name" value="CYP734"/>
    <property type="match status" value="1"/>
</dbReference>
<dbReference type="PANTHER" id="PTHR24282:SF224">
    <property type="entry name" value="CYTOCHROME P450 734A1"/>
    <property type="match status" value="1"/>
</dbReference>
<evidence type="ECO:0000256" key="12">
    <source>
        <dbReference type="RuleBase" id="RU000461"/>
    </source>
</evidence>
<dbReference type="SUPFAM" id="SSF48264">
    <property type="entry name" value="Cytochrome P450"/>
    <property type="match status" value="1"/>
</dbReference>
<dbReference type="Pfam" id="PF00067">
    <property type="entry name" value="p450"/>
    <property type="match status" value="2"/>
</dbReference>
<dbReference type="PANTHER" id="PTHR24282">
    <property type="entry name" value="CYTOCHROME P450 FAMILY MEMBER"/>
    <property type="match status" value="1"/>
</dbReference>
<keyword evidence="5 11" id="KW-0479">Metal-binding</keyword>
<gene>
    <name evidence="14" type="ORF">NC653_039622</name>
</gene>
<dbReference type="PROSITE" id="PS00086">
    <property type="entry name" value="CYTOCHROME_P450"/>
    <property type="match status" value="1"/>
</dbReference>
<evidence type="ECO:0000256" key="4">
    <source>
        <dbReference type="ARBA" id="ARBA00022692"/>
    </source>
</evidence>
<evidence type="ECO:0000256" key="8">
    <source>
        <dbReference type="ARBA" id="ARBA00023004"/>
    </source>
</evidence>
<dbReference type="InterPro" id="IPR001128">
    <property type="entry name" value="Cyt_P450"/>
</dbReference>
<sequence length="616" mass="70441">MKELFLYYYWHIKLLAISFLALVFLIKIVVLLWCRPRRIEHHFSRQGIRGPPYRFFIGNVKEIVEMMLKASSQPMPFSHNILPRVLSFYHHWKKIYGATFLVWFGPTVRLTVSDPDLIREIFTSKSELYEKVEAHPLVKQLEGDGLLSLKGEKWARHRKIITPTFHMENLKLLVPVVAKSVIDMLDQWSAMTNSDEVEIEVSEWFQTLTEDVITRTAFGSSYEDGKAIFQLQAQQMVLAAVAFRRVLIPGYRFFPTRRNINSWRLDKEIKKSLMKLIERRREKSSVNKTHQDSCPKDLLGLMIQASNSCTDVTVHDIVEECKSFFFAGQHTTSNLLTWTTVLLAMHPQWQAQAREEVLRVCGSRETPTKDDVAKLKTVKPPSKTCDKILVLSLSAHCLFPVGKKEYQKNNSPSLSLYCFFFSASFSVLVFSCPSYPIYNVDTLILYSELENQRVVVAFSSFHLHAESCYGVQLTMILNESLRLYPPTIATIRRSKVDVELGGYKVPSGTEILIPILALHHDQSIWGNDANEFNPARFSGGVARAAKHHVAFIPFGLGVRTCIGQNLAILQAKLTLAILLQRFSFRLAPSYQHAPTVLMLLYPQYGAPIIFQHLSNP</sequence>
<comment type="similarity">
    <text evidence="2 12">Belongs to the cytochrome P450 family.</text>
</comment>
<dbReference type="GO" id="GO:0004497">
    <property type="term" value="F:monooxygenase activity"/>
    <property type="evidence" value="ECO:0007669"/>
    <property type="project" value="UniProtKB-KW"/>
</dbReference>
<proteinExistence type="inferred from homology"/>
<keyword evidence="15" id="KW-1185">Reference proteome</keyword>
<keyword evidence="3 11" id="KW-0349">Heme</keyword>
<evidence type="ECO:0000256" key="10">
    <source>
        <dbReference type="ARBA" id="ARBA00023136"/>
    </source>
</evidence>
<keyword evidence="9 12" id="KW-0503">Monooxygenase</keyword>
<keyword evidence="4 13" id="KW-0812">Transmembrane</keyword>
<comment type="caution">
    <text evidence="14">The sequence shown here is derived from an EMBL/GenBank/DDBJ whole genome shotgun (WGS) entry which is preliminary data.</text>
</comment>
<name>A0AAD6LBM9_9ROSI</name>
<reference evidence="14 15" key="1">
    <citation type="journal article" date="2023" name="Mol. Ecol. Resour.">
        <title>Chromosome-level genome assembly of a triploid poplar Populus alba 'Berolinensis'.</title>
        <authorList>
            <person name="Chen S."/>
            <person name="Yu Y."/>
            <person name="Wang X."/>
            <person name="Wang S."/>
            <person name="Zhang T."/>
            <person name="Zhou Y."/>
            <person name="He R."/>
            <person name="Meng N."/>
            <person name="Wang Y."/>
            <person name="Liu W."/>
            <person name="Liu Z."/>
            <person name="Liu J."/>
            <person name="Guo Q."/>
            <person name="Huang H."/>
            <person name="Sederoff R.R."/>
            <person name="Wang G."/>
            <person name="Qu G."/>
            <person name="Chen S."/>
        </authorList>
    </citation>
    <scope>NUCLEOTIDE SEQUENCE [LARGE SCALE GENOMIC DNA]</scope>
    <source>
        <strain evidence="14">SC-2020</strain>
    </source>
</reference>
<accession>A0AAD6LBM9</accession>
<dbReference type="GO" id="GO:0020037">
    <property type="term" value="F:heme binding"/>
    <property type="evidence" value="ECO:0007669"/>
    <property type="project" value="InterPro"/>
</dbReference>
<dbReference type="GO" id="GO:0016131">
    <property type="term" value="P:brassinosteroid metabolic process"/>
    <property type="evidence" value="ECO:0007669"/>
    <property type="project" value="TreeGrafter"/>
</dbReference>
<dbReference type="GO" id="GO:0010268">
    <property type="term" value="P:brassinosteroid homeostasis"/>
    <property type="evidence" value="ECO:0007669"/>
    <property type="project" value="TreeGrafter"/>
</dbReference>
<dbReference type="Proteomes" id="UP001164929">
    <property type="component" value="Chromosome 18"/>
</dbReference>
<comment type="cofactor">
    <cofactor evidence="11">
        <name>heme</name>
        <dbReference type="ChEBI" id="CHEBI:30413"/>
    </cofactor>
</comment>
<dbReference type="AlphaFoldDB" id="A0AAD6LBM9"/>
<evidence type="ECO:0000256" key="13">
    <source>
        <dbReference type="SAM" id="Phobius"/>
    </source>
</evidence>
<keyword evidence="10 13" id="KW-0472">Membrane</keyword>
<evidence type="ECO:0000256" key="7">
    <source>
        <dbReference type="ARBA" id="ARBA00023002"/>
    </source>
</evidence>
<evidence type="ECO:0000313" key="15">
    <source>
        <dbReference type="Proteomes" id="UP001164929"/>
    </source>
</evidence>
<organism evidence="14 15">
    <name type="scientific">Populus alba x Populus x berolinensis</name>
    <dbReference type="NCBI Taxonomy" id="444605"/>
    <lineage>
        <taxon>Eukaryota</taxon>
        <taxon>Viridiplantae</taxon>
        <taxon>Streptophyta</taxon>
        <taxon>Embryophyta</taxon>
        <taxon>Tracheophyta</taxon>
        <taxon>Spermatophyta</taxon>
        <taxon>Magnoliopsida</taxon>
        <taxon>eudicotyledons</taxon>
        <taxon>Gunneridae</taxon>
        <taxon>Pentapetalae</taxon>
        <taxon>rosids</taxon>
        <taxon>fabids</taxon>
        <taxon>Malpighiales</taxon>
        <taxon>Salicaceae</taxon>
        <taxon>Saliceae</taxon>
        <taxon>Populus</taxon>
    </lineage>
</organism>
<dbReference type="PRINTS" id="PR00463">
    <property type="entry name" value="EP450I"/>
</dbReference>
<dbReference type="InterPro" id="IPR036396">
    <property type="entry name" value="Cyt_P450_sf"/>
</dbReference>
<protein>
    <submittedName>
        <fullName evidence="14">Cytochrome P450 734A1-like</fullName>
    </submittedName>
</protein>
<feature type="binding site" description="axial binding residue" evidence="11">
    <location>
        <position position="561"/>
    </location>
    <ligand>
        <name>heme</name>
        <dbReference type="ChEBI" id="CHEBI:30413"/>
    </ligand>
    <ligandPart>
        <name>Fe</name>
        <dbReference type="ChEBI" id="CHEBI:18248"/>
    </ligandPart>
</feature>
<dbReference type="FunFam" id="1.10.630.10:FF:000029">
    <property type="entry name" value="Cytochrome P450 734A1"/>
    <property type="match status" value="1"/>
</dbReference>
<dbReference type="GO" id="GO:0005506">
    <property type="term" value="F:iron ion binding"/>
    <property type="evidence" value="ECO:0007669"/>
    <property type="project" value="InterPro"/>
</dbReference>
<evidence type="ECO:0000256" key="2">
    <source>
        <dbReference type="ARBA" id="ARBA00010617"/>
    </source>
</evidence>
<evidence type="ECO:0000256" key="6">
    <source>
        <dbReference type="ARBA" id="ARBA00022989"/>
    </source>
</evidence>
<evidence type="ECO:0000256" key="1">
    <source>
        <dbReference type="ARBA" id="ARBA00004167"/>
    </source>
</evidence>
<comment type="subcellular location">
    <subcellularLocation>
        <location evidence="1">Membrane</location>
        <topology evidence="1">Single-pass membrane protein</topology>
    </subcellularLocation>
</comment>
<dbReference type="Gene3D" id="1.10.630.10">
    <property type="entry name" value="Cytochrome P450"/>
    <property type="match status" value="1"/>
</dbReference>
<evidence type="ECO:0000313" key="14">
    <source>
        <dbReference type="EMBL" id="KAJ6957712.1"/>
    </source>
</evidence>
<evidence type="ECO:0000256" key="5">
    <source>
        <dbReference type="ARBA" id="ARBA00022723"/>
    </source>
</evidence>
<dbReference type="InterPro" id="IPR002401">
    <property type="entry name" value="Cyt_P450_E_grp-I"/>
</dbReference>
<dbReference type="GO" id="GO:0016705">
    <property type="term" value="F:oxidoreductase activity, acting on paired donors, with incorporation or reduction of molecular oxygen"/>
    <property type="evidence" value="ECO:0007669"/>
    <property type="project" value="InterPro"/>
</dbReference>
<dbReference type="EMBL" id="JAQIZT010000018">
    <property type="protein sequence ID" value="KAJ6957712.1"/>
    <property type="molecule type" value="Genomic_DNA"/>
</dbReference>
<dbReference type="InterPro" id="IPR017972">
    <property type="entry name" value="Cyt_P450_CS"/>
</dbReference>
<evidence type="ECO:0000256" key="11">
    <source>
        <dbReference type="PIRSR" id="PIRSR602401-1"/>
    </source>
</evidence>
<dbReference type="GO" id="GO:0016020">
    <property type="term" value="C:membrane"/>
    <property type="evidence" value="ECO:0007669"/>
    <property type="project" value="UniProtKB-SubCell"/>
</dbReference>